<reference evidence="9" key="1">
    <citation type="submission" date="2017-09" db="EMBL/GenBank/DDBJ databases">
        <title>Depth-based differentiation of microbial function through sediment-hosted aquifers and enrichment of novel symbionts in the deep terrestrial subsurface.</title>
        <authorList>
            <person name="Probst A.J."/>
            <person name="Ladd B."/>
            <person name="Jarett J.K."/>
            <person name="Geller-Mcgrath D.E."/>
            <person name="Sieber C.M.K."/>
            <person name="Emerson J.B."/>
            <person name="Anantharaman K."/>
            <person name="Thomas B.C."/>
            <person name="Malmstrom R."/>
            <person name="Stieglmeier M."/>
            <person name="Klingl A."/>
            <person name="Woyke T."/>
            <person name="Ryan C.M."/>
            <person name="Banfield J.F."/>
        </authorList>
    </citation>
    <scope>NUCLEOTIDE SEQUENCE [LARGE SCALE GENOMIC DNA]</scope>
</reference>
<evidence type="ECO:0000256" key="4">
    <source>
        <dbReference type="ARBA" id="ARBA00023306"/>
    </source>
</evidence>
<dbReference type="Proteomes" id="UP000230033">
    <property type="component" value="Unassembled WGS sequence"/>
</dbReference>
<gene>
    <name evidence="5 8" type="primary">ftsA</name>
    <name evidence="8" type="ORF">COT65_01445</name>
</gene>
<dbReference type="InterPro" id="IPR043129">
    <property type="entry name" value="ATPase_NBD"/>
</dbReference>
<accession>A0A2H0WPT4</accession>
<protein>
    <recommendedName>
        <fullName evidence="5 6">Cell division protein FtsA</fullName>
    </recommendedName>
</protein>
<evidence type="ECO:0000259" key="7">
    <source>
        <dbReference type="SMART" id="SM00842"/>
    </source>
</evidence>
<sequence length="432" mass="44901">MSRQQLVAGIDVGSTKIATVVAAIGTEEEEKIKILGVASVLSRGVRKGQIVNIEEVSAGVVASVEAAERMAGYSLTKAMVAIGGPHLASQNSKGVVAVAEPEGEISPADVERVIEAARAVSLPSSREIIHVLPRSFTVDGQEGVKDPVGMSGVRLEVETHLVTGASTAMRNLTKCVSEVGADVQNLVASGMASAEAVLTETEKELGVVLLDIGGGVTNIVVFVEGSPFYTTVLPIGAKNVTNDLAIGLRLSLEAAEKIKLALGKKPKVPKVPSKEEAKEDSDEIELSDLGIEEETRTVSRKTLIEGIIKPRLDEVFTMVSLEVKKSGAMGLTPAGVVITGGGAQTVGIMETAKKILAMPVRIGSPVGVVGLIDDVQTPDFATAIGLILWGSKGETTAPSTGFSFGQIGKTLQKIPGRGMAGRLVELLKSFLP</sequence>
<feature type="domain" description="SHS2" evidence="7">
    <location>
        <begin position="7"/>
        <end position="197"/>
    </location>
</feature>
<keyword evidence="2 5" id="KW-0132">Cell division</keyword>
<dbReference type="NCBIfam" id="TIGR01174">
    <property type="entry name" value="ftsA"/>
    <property type="match status" value="1"/>
</dbReference>
<comment type="subunit">
    <text evidence="5">Self-interacts. Interacts with FtsZ.</text>
</comment>
<dbReference type="InterPro" id="IPR020823">
    <property type="entry name" value="Cell_div_FtsA"/>
</dbReference>
<evidence type="ECO:0000256" key="6">
    <source>
        <dbReference type="PIRNR" id="PIRNR003101"/>
    </source>
</evidence>
<dbReference type="Pfam" id="PF02491">
    <property type="entry name" value="SHS2_FTSA"/>
    <property type="match status" value="1"/>
</dbReference>
<comment type="subcellular location">
    <subcellularLocation>
        <location evidence="5">Cell membrane</location>
        <topology evidence="5">Peripheral membrane protein</topology>
        <orientation evidence="5">Cytoplasmic side</orientation>
    </subcellularLocation>
    <text evidence="5">Localizes to the Z ring in an FtsZ-dependent manner. Targeted to the membrane through a conserved C-terminal amphipathic helix.</text>
</comment>
<evidence type="ECO:0000256" key="5">
    <source>
        <dbReference type="HAMAP-Rule" id="MF_02033"/>
    </source>
</evidence>
<evidence type="ECO:0000313" key="8">
    <source>
        <dbReference type="EMBL" id="PIS13948.1"/>
    </source>
</evidence>
<comment type="function">
    <text evidence="5 6">Cell division protein that is involved in the assembly of the Z ring. May serve as a membrane anchor for the Z ring.</text>
</comment>
<dbReference type="HAMAP" id="MF_02033">
    <property type="entry name" value="FtsA"/>
    <property type="match status" value="1"/>
</dbReference>
<dbReference type="GO" id="GO:0043093">
    <property type="term" value="P:FtsZ-dependent cytokinesis"/>
    <property type="evidence" value="ECO:0007669"/>
    <property type="project" value="UniProtKB-UniRule"/>
</dbReference>
<dbReference type="EMBL" id="PEZJ01000019">
    <property type="protein sequence ID" value="PIS13948.1"/>
    <property type="molecule type" value="Genomic_DNA"/>
</dbReference>
<dbReference type="Gene3D" id="3.30.1490.110">
    <property type="match status" value="1"/>
</dbReference>
<keyword evidence="1 5" id="KW-1003">Cell membrane</keyword>
<dbReference type="Gene3D" id="3.30.420.40">
    <property type="match status" value="2"/>
</dbReference>
<evidence type="ECO:0000256" key="3">
    <source>
        <dbReference type="ARBA" id="ARBA00023136"/>
    </source>
</evidence>
<evidence type="ECO:0000313" key="9">
    <source>
        <dbReference type="Proteomes" id="UP000230033"/>
    </source>
</evidence>
<dbReference type="InterPro" id="IPR003494">
    <property type="entry name" value="SHS2_FtsA"/>
</dbReference>
<evidence type="ECO:0000256" key="2">
    <source>
        <dbReference type="ARBA" id="ARBA00022618"/>
    </source>
</evidence>
<keyword evidence="4 5" id="KW-0131">Cell cycle</keyword>
<dbReference type="SUPFAM" id="SSF53067">
    <property type="entry name" value="Actin-like ATPase domain"/>
    <property type="match status" value="2"/>
</dbReference>
<dbReference type="PANTHER" id="PTHR32432">
    <property type="entry name" value="CELL DIVISION PROTEIN FTSA-RELATED"/>
    <property type="match status" value="1"/>
</dbReference>
<proteinExistence type="inferred from homology"/>
<comment type="caution">
    <text evidence="8">The sequence shown here is derived from an EMBL/GenBank/DDBJ whole genome shotgun (WGS) entry which is preliminary data.</text>
</comment>
<name>A0A2H0WPT4_9BACT</name>
<dbReference type="Pfam" id="PF14450">
    <property type="entry name" value="FtsA"/>
    <property type="match status" value="1"/>
</dbReference>
<dbReference type="AlphaFoldDB" id="A0A2H0WPT4"/>
<dbReference type="InterPro" id="IPR050696">
    <property type="entry name" value="FtsA/MreB"/>
</dbReference>
<dbReference type="PIRSF" id="PIRSF003101">
    <property type="entry name" value="FtsA"/>
    <property type="match status" value="1"/>
</dbReference>
<dbReference type="PANTHER" id="PTHR32432:SF4">
    <property type="entry name" value="CELL DIVISION PROTEIN FTSA"/>
    <property type="match status" value="1"/>
</dbReference>
<evidence type="ECO:0000256" key="1">
    <source>
        <dbReference type="ARBA" id="ARBA00022475"/>
    </source>
</evidence>
<dbReference type="CDD" id="cd24048">
    <property type="entry name" value="ASKHA_NBD_FtsA"/>
    <property type="match status" value="1"/>
</dbReference>
<dbReference type="SMART" id="SM00842">
    <property type="entry name" value="FtsA"/>
    <property type="match status" value="1"/>
</dbReference>
<dbReference type="GO" id="GO:0009898">
    <property type="term" value="C:cytoplasmic side of plasma membrane"/>
    <property type="evidence" value="ECO:0007669"/>
    <property type="project" value="UniProtKB-UniRule"/>
</dbReference>
<comment type="similarity">
    <text evidence="5 6">Belongs to the FtsA/MreB family.</text>
</comment>
<keyword evidence="3 5" id="KW-0472">Membrane</keyword>
<organism evidence="8 9">
    <name type="scientific">Candidatus Shapirobacteria bacterium CG09_land_8_20_14_0_10_47_13</name>
    <dbReference type="NCBI Taxonomy" id="1974481"/>
    <lineage>
        <taxon>Bacteria</taxon>
        <taxon>Candidatus Shapironibacteriota</taxon>
    </lineage>
</organism>
<dbReference type="GO" id="GO:0032153">
    <property type="term" value="C:cell division site"/>
    <property type="evidence" value="ECO:0007669"/>
    <property type="project" value="UniProtKB-UniRule"/>
</dbReference>